<accession>A0A497ELZ5</accession>
<evidence type="ECO:0000256" key="1">
    <source>
        <dbReference type="SAM" id="MobiDB-lite"/>
    </source>
</evidence>
<dbReference type="EMBL" id="QMQV01000169">
    <property type="protein sequence ID" value="RLE46708.1"/>
    <property type="molecule type" value="Genomic_DNA"/>
</dbReference>
<proteinExistence type="predicted"/>
<sequence length="339" mass="37973">MIPIGLDIGTNYTKATANGKNVVFFPSLVAYGEEKDWTLKGESKSMYLGEEALSIMQTMENVEVLRPIHEGRVMHKSYIELAKYAMKLLGVGENLLIATGLPVKSSKKERFEVKSKLEDELKARVFLFPEPVGSLAYMKLDTGVCVDIGFGTTDIVVISHMEYLRGDTILMGVDKLYEGLEVAIRNKIGISITPEEMTKLLLNENYEIGRIRSGKRIAVSHKEIMDEYSNLMKSWAERIANRVKLILEGLSTSLVEDLILTGGGCLLPGVFEYFSENFEDIGNLKKPDDPLRSNAIGYYMLASAIAKEEEKSVEKMEKPPSLPEREEKKGEKKKKTSTK</sequence>
<dbReference type="InterPro" id="IPR043129">
    <property type="entry name" value="ATPase_NBD"/>
</dbReference>
<comment type="caution">
    <text evidence="2">The sequence shown here is derived from an EMBL/GenBank/DDBJ whole genome shotgun (WGS) entry which is preliminary data.</text>
</comment>
<organism evidence="2 3">
    <name type="scientific">Thermoproteota archaeon</name>
    <dbReference type="NCBI Taxonomy" id="2056631"/>
    <lineage>
        <taxon>Archaea</taxon>
        <taxon>Thermoproteota</taxon>
    </lineage>
</organism>
<name>A0A497ELZ5_9CREN</name>
<dbReference type="SUPFAM" id="SSF53067">
    <property type="entry name" value="Actin-like ATPase domain"/>
    <property type="match status" value="2"/>
</dbReference>
<feature type="compositionally biased region" description="Basic and acidic residues" evidence="1">
    <location>
        <begin position="308"/>
        <end position="330"/>
    </location>
</feature>
<reference evidence="2 3" key="1">
    <citation type="submission" date="2018-06" db="EMBL/GenBank/DDBJ databases">
        <title>Extensive metabolic versatility and redundancy in microbially diverse, dynamic hydrothermal sediments.</title>
        <authorList>
            <person name="Dombrowski N."/>
            <person name="Teske A."/>
            <person name="Baker B.J."/>
        </authorList>
    </citation>
    <scope>NUCLEOTIDE SEQUENCE [LARGE SCALE GENOMIC DNA]</scope>
    <source>
        <strain evidence="2">B66_G16</strain>
    </source>
</reference>
<dbReference type="Gene3D" id="3.30.420.40">
    <property type="match status" value="2"/>
</dbReference>
<dbReference type="InterPro" id="IPR056546">
    <property type="entry name" value="MreB_MamK-like"/>
</dbReference>
<gene>
    <name evidence="2" type="ORF">DRJ31_09730</name>
</gene>
<evidence type="ECO:0000313" key="2">
    <source>
        <dbReference type="EMBL" id="RLE46708.1"/>
    </source>
</evidence>
<evidence type="ECO:0000313" key="3">
    <source>
        <dbReference type="Proteomes" id="UP000278475"/>
    </source>
</evidence>
<protein>
    <submittedName>
        <fullName evidence="2">Rod shape-determining protein MreB</fullName>
    </submittedName>
</protein>
<dbReference type="AlphaFoldDB" id="A0A497ELZ5"/>
<dbReference type="Proteomes" id="UP000278475">
    <property type="component" value="Unassembled WGS sequence"/>
</dbReference>
<feature type="region of interest" description="Disordered" evidence="1">
    <location>
        <begin position="308"/>
        <end position="339"/>
    </location>
</feature>
<dbReference type="Pfam" id="PF06723">
    <property type="entry name" value="MreB_Mbl"/>
    <property type="match status" value="1"/>
</dbReference>